<protein>
    <submittedName>
        <fullName evidence="2">Uncharacterized protein</fullName>
    </submittedName>
</protein>
<comment type="caution">
    <text evidence="2">The sequence shown here is derived from an EMBL/GenBank/DDBJ whole genome shotgun (WGS) entry which is preliminary data.</text>
</comment>
<feature type="transmembrane region" description="Helical" evidence="1">
    <location>
        <begin position="6"/>
        <end position="25"/>
    </location>
</feature>
<reference evidence="2" key="1">
    <citation type="submission" date="2023-07" db="EMBL/GenBank/DDBJ databases">
        <title>Genomic Encyclopedia of Type Strains, Phase IV (KMG-IV): sequencing the most valuable type-strain genomes for metagenomic binning, comparative biology and taxonomic classification.</title>
        <authorList>
            <person name="Goeker M."/>
        </authorList>
    </citation>
    <scope>NUCLEOTIDE SEQUENCE</scope>
    <source>
        <strain evidence="2">DSM 24202</strain>
    </source>
</reference>
<feature type="transmembrane region" description="Helical" evidence="1">
    <location>
        <begin position="37"/>
        <end position="58"/>
    </location>
</feature>
<sequence length="120" mass="13691">MNIFLCIVHWLIALVIAGQFTRFWYVTTQRRVGLEEIAWDAGTVFGWAVGINILRFFLALGFSSQTSGFWDWLLYKEISPWTAAAVVGFIAVASGSATDDRHQKGIPGRNWYEKIDDLFR</sequence>
<dbReference type="EMBL" id="JAUSVL010000001">
    <property type="protein sequence ID" value="MDQ0288969.1"/>
    <property type="molecule type" value="Genomic_DNA"/>
</dbReference>
<name>A0AAE4AM48_9BACT</name>
<evidence type="ECO:0000313" key="2">
    <source>
        <dbReference type="EMBL" id="MDQ0288969.1"/>
    </source>
</evidence>
<keyword evidence="1" id="KW-0472">Membrane</keyword>
<accession>A0AAE4AM48</accession>
<keyword evidence="1" id="KW-0812">Transmembrane</keyword>
<dbReference type="Proteomes" id="UP001238163">
    <property type="component" value="Unassembled WGS sequence"/>
</dbReference>
<keyword evidence="1" id="KW-1133">Transmembrane helix</keyword>
<keyword evidence="3" id="KW-1185">Reference proteome</keyword>
<evidence type="ECO:0000256" key="1">
    <source>
        <dbReference type="SAM" id="Phobius"/>
    </source>
</evidence>
<evidence type="ECO:0000313" key="3">
    <source>
        <dbReference type="Proteomes" id="UP001238163"/>
    </source>
</evidence>
<organism evidence="2 3">
    <name type="scientific">Oligosphaera ethanolica</name>
    <dbReference type="NCBI Taxonomy" id="760260"/>
    <lineage>
        <taxon>Bacteria</taxon>
        <taxon>Pseudomonadati</taxon>
        <taxon>Lentisphaerota</taxon>
        <taxon>Oligosphaeria</taxon>
        <taxon>Oligosphaerales</taxon>
        <taxon>Oligosphaeraceae</taxon>
        <taxon>Oligosphaera</taxon>
    </lineage>
</organism>
<dbReference type="AlphaFoldDB" id="A0AAE4AM48"/>
<gene>
    <name evidence="2" type="ORF">J3R75_001076</name>
</gene>
<feature type="transmembrane region" description="Helical" evidence="1">
    <location>
        <begin position="78"/>
        <end position="97"/>
    </location>
</feature>
<proteinExistence type="predicted"/>
<dbReference type="RefSeq" id="WP_307260309.1">
    <property type="nucleotide sequence ID" value="NZ_JAUSVL010000001.1"/>
</dbReference>